<evidence type="ECO:0000313" key="2">
    <source>
        <dbReference type="Proteomes" id="UP000248329"/>
    </source>
</evidence>
<proteinExistence type="predicted"/>
<sequence>MNARYVISLILVGLVLTSCSGCVDKSQDGGQESVPDTPPAPAGAATDAGGLTEDEMDSFESDLAELEAMLGGLDDIDAMGEVNDSTFA</sequence>
<accession>A0AC61L260</accession>
<comment type="caution">
    <text evidence="1">The sequence shown here is derived from an EMBL/GenBank/DDBJ whole genome shotgun (WGS) entry which is preliminary data.</text>
</comment>
<reference evidence="1" key="1">
    <citation type="submission" date="2018-01" db="EMBL/GenBank/DDBJ databases">
        <authorList>
            <person name="Krukenberg V."/>
        </authorList>
    </citation>
    <scope>NUCLEOTIDE SEQUENCE</scope>
    <source>
        <strain evidence="1">E20ANME2</strain>
    </source>
</reference>
<evidence type="ECO:0000313" key="1">
    <source>
        <dbReference type="EMBL" id="PXF60448.1"/>
    </source>
</evidence>
<dbReference type="Proteomes" id="UP000248329">
    <property type="component" value="Unassembled WGS sequence"/>
</dbReference>
<name>A0AC61L260_9EURY</name>
<gene>
    <name evidence="1" type="ORF">C4B59_09230</name>
</gene>
<dbReference type="EMBL" id="PQXF01000016">
    <property type="protein sequence ID" value="PXF60448.1"/>
    <property type="molecule type" value="Genomic_DNA"/>
</dbReference>
<protein>
    <submittedName>
        <fullName evidence="1">Uncharacterized protein</fullName>
    </submittedName>
</protein>
<organism evidence="1 2">
    <name type="scientific">Candidatus Methanogaster sp</name>
    <dbReference type="NCBI Taxonomy" id="3386292"/>
    <lineage>
        <taxon>Archaea</taxon>
        <taxon>Methanobacteriati</taxon>
        <taxon>Methanobacteriota</taxon>
        <taxon>Stenosarchaea group</taxon>
        <taxon>Methanomicrobia</taxon>
        <taxon>Methanosarcinales</taxon>
        <taxon>ANME-2 cluster</taxon>
        <taxon>Candidatus Methanogasteraceae</taxon>
        <taxon>Candidatus Methanogaster</taxon>
    </lineage>
</organism>